<protein>
    <submittedName>
        <fullName evidence="10">Twin-arginine translocation protein TatB</fullName>
    </submittedName>
</protein>
<evidence type="ECO:0000256" key="5">
    <source>
        <dbReference type="ARBA" id="ARBA00022927"/>
    </source>
</evidence>
<evidence type="ECO:0000256" key="1">
    <source>
        <dbReference type="ARBA" id="ARBA00004167"/>
    </source>
</evidence>
<sequence>MFEIAFNEIFLIMVIALVVVGPERLPAMARKAGALMGKMRRFVTNVKQDIDKEIKADELKQIMQDQADSVGIHDIIEETRESFEKAEADYNQDQPKNENEKLVNEALAKQDKLANKSSEKTTEPLNTSLEKDQAKSNSSHS</sequence>
<dbReference type="GO" id="GO:0043953">
    <property type="term" value="P:protein transport by the Tat complex"/>
    <property type="evidence" value="ECO:0007669"/>
    <property type="project" value="InterPro"/>
</dbReference>
<evidence type="ECO:0000256" key="6">
    <source>
        <dbReference type="ARBA" id="ARBA00022989"/>
    </source>
</evidence>
<gene>
    <name evidence="10" type="ORF">MNBD_GAMMA12-3840</name>
</gene>
<dbReference type="HAMAP" id="MF_00237">
    <property type="entry name" value="TatB"/>
    <property type="match status" value="1"/>
</dbReference>
<keyword evidence="3" id="KW-1003">Cell membrane</keyword>
<evidence type="ECO:0000256" key="8">
    <source>
        <dbReference type="ARBA" id="ARBA00023136"/>
    </source>
</evidence>
<accession>A0A3B0YPB3</accession>
<dbReference type="PANTHER" id="PTHR33162">
    <property type="entry name" value="SEC-INDEPENDENT PROTEIN TRANSLOCASE PROTEIN TATA, CHLOROPLASTIC"/>
    <property type="match status" value="1"/>
</dbReference>
<organism evidence="10">
    <name type="scientific">hydrothermal vent metagenome</name>
    <dbReference type="NCBI Taxonomy" id="652676"/>
    <lineage>
        <taxon>unclassified sequences</taxon>
        <taxon>metagenomes</taxon>
        <taxon>ecological metagenomes</taxon>
    </lineage>
</organism>
<dbReference type="Gene3D" id="1.20.5.3310">
    <property type="match status" value="1"/>
</dbReference>
<evidence type="ECO:0000256" key="2">
    <source>
        <dbReference type="ARBA" id="ARBA00022448"/>
    </source>
</evidence>
<evidence type="ECO:0000256" key="9">
    <source>
        <dbReference type="SAM" id="MobiDB-lite"/>
    </source>
</evidence>
<dbReference type="PANTHER" id="PTHR33162:SF1">
    <property type="entry name" value="SEC-INDEPENDENT PROTEIN TRANSLOCASE PROTEIN TATA, CHLOROPLASTIC"/>
    <property type="match status" value="1"/>
</dbReference>
<dbReference type="NCBIfam" id="TIGR01410">
    <property type="entry name" value="tatB"/>
    <property type="match status" value="1"/>
</dbReference>
<keyword evidence="5" id="KW-0653">Protein transport</keyword>
<dbReference type="EMBL" id="UOFL01000143">
    <property type="protein sequence ID" value="VAW77933.1"/>
    <property type="molecule type" value="Genomic_DNA"/>
</dbReference>
<keyword evidence="7" id="KW-0811">Translocation</keyword>
<comment type="subcellular location">
    <subcellularLocation>
        <location evidence="1">Membrane</location>
        <topology evidence="1">Single-pass membrane protein</topology>
    </subcellularLocation>
</comment>
<dbReference type="GO" id="GO:0016020">
    <property type="term" value="C:membrane"/>
    <property type="evidence" value="ECO:0007669"/>
    <property type="project" value="UniProtKB-SubCell"/>
</dbReference>
<keyword evidence="2" id="KW-0813">Transport</keyword>
<keyword evidence="4" id="KW-0812">Transmembrane</keyword>
<dbReference type="GO" id="GO:0008320">
    <property type="term" value="F:protein transmembrane transporter activity"/>
    <property type="evidence" value="ECO:0007669"/>
    <property type="project" value="InterPro"/>
</dbReference>
<keyword evidence="8" id="KW-0472">Membrane</keyword>
<evidence type="ECO:0000256" key="7">
    <source>
        <dbReference type="ARBA" id="ARBA00023010"/>
    </source>
</evidence>
<keyword evidence="6" id="KW-1133">Transmembrane helix</keyword>
<dbReference type="AlphaFoldDB" id="A0A3B0YPB3"/>
<evidence type="ECO:0000256" key="3">
    <source>
        <dbReference type="ARBA" id="ARBA00022475"/>
    </source>
</evidence>
<name>A0A3B0YPB3_9ZZZZ</name>
<dbReference type="InterPro" id="IPR003369">
    <property type="entry name" value="TatA/B/E"/>
</dbReference>
<dbReference type="Pfam" id="PF02416">
    <property type="entry name" value="TatA_B_E"/>
    <property type="match status" value="1"/>
</dbReference>
<evidence type="ECO:0000313" key="10">
    <source>
        <dbReference type="EMBL" id="VAW77933.1"/>
    </source>
</evidence>
<dbReference type="InterPro" id="IPR018448">
    <property type="entry name" value="TatB"/>
</dbReference>
<feature type="region of interest" description="Disordered" evidence="9">
    <location>
        <begin position="107"/>
        <end position="141"/>
    </location>
</feature>
<dbReference type="PRINTS" id="PR01506">
    <property type="entry name" value="TATBPROTEIN"/>
</dbReference>
<feature type="compositionally biased region" description="Basic and acidic residues" evidence="9">
    <location>
        <begin position="107"/>
        <end position="122"/>
    </location>
</feature>
<reference evidence="10" key="1">
    <citation type="submission" date="2018-06" db="EMBL/GenBank/DDBJ databases">
        <authorList>
            <person name="Zhirakovskaya E."/>
        </authorList>
    </citation>
    <scope>NUCLEOTIDE SEQUENCE</scope>
</reference>
<proteinExistence type="inferred from homology"/>
<evidence type="ECO:0000256" key="4">
    <source>
        <dbReference type="ARBA" id="ARBA00022692"/>
    </source>
</evidence>